<reference evidence="6 7" key="1">
    <citation type="submission" date="2018-08" db="EMBL/GenBank/DDBJ databases">
        <title>A genome reference for cultivated species of the human gut microbiota.</title>
        <authorList>
            <person name="Zou Y."/>
            <person name="Xue W."/>
            <person name="Luo G."/>
        </authorList>
    </citation>
    <scope>NUCLEOTIDE SEQUENCE [LARGE SCALE GENOMIC DNA]</scope>
    <source>
        <strain evidence="4 8">AF12-25</strain>
        <strain evidence="5 7">AM16-6</strain>
        <strain evidence="3 6">TF05-18</strain>
    </source>
</reference>
<dbReference type="EMBL" id="WDAX01000019">
    <property type="protein sequence ID" value="KAB6573769.1"/>
    <property type="molecule type" value="Genomic_DNA"/>
</dbReference>
<evidence type="ECO:0000313" key="7">
    <source>
        <dbReference type="Proteomes" id="UP000283713"/>
    </source>
</evidence>
<evidence type="ECO:0000313" key="8">
    <source>
        <dbReference type="Proteomes" id="UP000285469"/>
    </source>
</evidence>
<name>A0A3E4T980_PHOVU</name>
<comment type="caution">
    <text evidence="3">The sequence shown here is derived from an EMBL/GenBank/DDBJ whole genome shotgun (WGS) entry which is preliminary data.</text>
</comment>
<gene>
    <name evidence="5" type="ORF">DW193_07310</name>
    <name evidence="4" type="ORF">DWV70_13075</name>
    <name evidence="3" type="ORF">DXC44_04825</name>
    <name evidence="2" type="ORF">GAY76_09675</name>
</gene>
<feature type="transmembrane region" description="Helical" evidence="1">
    <location>
        <begin position="46"/>
        <end position="66"/>
    </location>
</feature>
<organism evidence="3 6">
    <name type="scientific">Phocaeicola vulgatus</name>
    <name type="common">Bacteroides vulgatus</name>
    <dbReference type="NCBI Taxonomy" id="821"/>
    <lineage>
        <taxon>Bacteria</taxon>
        <taxon>Pseudomonadati</taxon>
        <taxon>Bacteroidota</taxon>
        <taxon>Bacteroidia</taxon>
        <taxon>Bacteroidales</taxon>
        <taxon>Bacteroidaceae</taxon>
        <taxon>Phocaeicola</taxon>
    </lineage>
</organism>
<evidence type="ECO:0000313" key="6">
    <source>
        <dbReference type="Proteomes" id="UP000261278"/>
    </source>
</evidence>
<dbReference type="Proteomes" id="UP000283713">
    <property type="component" value="Unassembled WGS sequence"/>
</dbReference>
<feature type="transmembrane region" description="Helical" evidence="1">
    <location>
        <begin position="122"/>
        <end position="145"/>
    </location>
</feature>
<reference evidence="2 9" key="2">
    <citation type="journal article" date="2019" name="Nat. Med.">
        <title>A library of human gut bacterial isolates paired with longitudinal multiomics data enables mechanistic microbiome research.</title>
        <authorList>
            <person name="Poyet M."/>
            <person name="Groussin M."/>
            <person name="Gibbons S.M."/>
            <person name="Avila-Pacheco J."/>
            <person name="Jiang X."/>
            <person name="Kearney S.M."/>
            <person name="Perrotta A.R."/>
            <person name="Berdy B."/>
            <person name="Zhao S."/>
            <person name="Lieberman T.D."/>
            <person name="Swanson P.K."/>
            <person name="Smith M."/>
            <person name="Roesemann S."/>
            <person name="Alexander J.E."/>
            <person name="Rich S.A."/>
            <person name="Livny J."/>
            <person name="Vlamakis H."/>
            <person name="Clish C."/>
            <person name="Bullock K."/>
            <person name="Deik A."/>
            <person name="Scott J."/>
            <person name="Pierce K.A."/>
            <person name="Xavier R.J."/>
            <person name="Alm E.J."/>
        </authorList>
    </citation>
    <scope>NUCLEOTIDE SEQUENCE [LARGE SCALE GENOMIC DNA]</scope>
    <source>
        <strain evidence="2 9">BIOML-A110</strain>
    </source>
</reference>
<dbReference type="EMBL" id="QSSN01000004">
    <property type="protein sequence ID" value="RGL87695.1"/>
    <property type="molecule type" value="Genomic_DNA"/>
</dbReference>
<evidence type="ECO:0008006" key="10">
    <source>
        <dbReference type="Google" id="ProtNLM"/>
    </source>
</evidence>
<evidence type="ECO:0000313" key="5">
    <source>
        <dbReference type="EMBL" id="RHH80793.1"/>
    </source>
</evidence>
<evidence type="ECO:0000313" key="2">
    <source>
        <dbReference type="EMBL" id="KAB6573769.1"/>
    </source>
</evidence>
<proteinExistence type="predicted"/>
<dbReference type="RefSeq" id="WP_009316583.1">
    <property type="nucleotide sequence ID" value="NZ_JAHPXN010000037.1"/>
</dbReference>
<keyword evidence="1" id="KW-1133">Transmembrane helix</keyword>
<dbReference type="Proteomes" id="UP000462922">
    <property type="component" value="Unassembled WGS sequence"/>
</dbReference>
<dbReference type="EMBL" id="QRKA01000009">
    <property type="protein sequence ID" value="RHH80793.1"/>
    <property type="molecule type" value="Genomic_DNA"/>
</dbReference>
<dbReference type="EMBL" id="QSAI01000023">
    <property type="protein sequence ID" value="RGW46980.1"/>
    <property type="molecule type" value="Genomic_DNA"/>
</dbReference>
<keyword evidence="1" id="KW-0812">Transmembrane</keyword>
<dbReference type="AlphaFoldDB" id="A0A3E4T980"/>
<keyword evidence="1" id="KW-0472">Membrane</keyword>
<accession>A0A3E4T980</accession>
<dbReference type="Proteomes" id="UP000261278">
    <property type="component" value="Unassembled WGS sequence"/>
</dbReference>
<protein>
    <recommendedName>
        <fullName evidence="10">Transmembrane protein</fullName>
    </recommendedName>
</protein>
<evidence type="ECO:0000256" key="1">
    <source>
        <dbReference type="SAM" id="Phobius"/>
    </source>
</evidence>
<dbReference type="Proteomes" id="UP000285469">
    <property type="component" value="Unassembled WGS sequence"/>
</dbReference>
<evidence type="ECO:0000313" key="9">
    <source>
        <dbReference type="Proteomes" id="UP000462922"/>
    </source>
</evidence>
<feature type="transmembrane region" description="Helical" evidence="1">
    <location>
        <begin position="72"/>
        <end position="94"/>
    </location>
</feature>
<sequence>MFRMKKQEYKEQERHYYFFDYLFWLGEITWEHYHKVSFKQPRGSDMLWACITFFIFMPVLTIGGHFLDDLAFEVFGAVLLIVFSVSVFMTDRLFGKIYPPSRRKAVMQHYAGRKFSPFRRNLFFFPLYLLLIPAMVLLGTALKWITEILK</sequence>
<evidence type="ECO:0000313" key="3">
    <source>
        <dbReference type="EMBL" id="RGL87695.1"/>
    </source>
</evidence>
<evidence type="ECO:0000313" key="4">
    <source>
        <dbReference type="EMBL" id="RGW46980.1"/>
    </source>
</evidence>